<dbReference type="InterPro" id="IPR006045">
    <property type="entry name" value="Cupin_1"/>
</dbReference>
<dbReference type="PANTHER" id="PTHR36440:SF1">
    <property type="entry name" value="PUTATIVE (AFU_ORTHOLOGUE AFUA_8G07350)-RELATED"/>
    <property type="match status" value="1"/>
</dbReference>
<accession>A0AAU2UZF0</accession>
<sequence length="171" mass="18634">MSVDGLIVPPGQGKKLVTKAHEVTFKVTGEHSRTGSSFEVIVPPGFDVGAHTHTRSEELFYIVEGELDVLAFDPVTREGHWSDWESPVGAKPVRAGAGSVLFVPPGCPHAFANRTDTPVKMFFQASPPPDHEAYFDQLLEIFAAGGEIDASAVERLREKYDIQQITPLSYG</sequence>
<evidence type="ECO:0000259" key="1">
    <source>
        <dbReference type="Pfam" id="PF00190"/>
    </source>
</evidence>
<dbReference type="SUPFAM" id="SSF51182">
    <property type="entry name" value="RmlC-like cupins"/>
    <property type="match status" value="1"/>
</dbReference>
<dbReference type="Pfam" id="PF00190">
    <property type="entry name" value="Cupin_1"/>
    <property type="match status" value="1"/>
</dbReference>
<dbReference type="PANTHER" id="PTHR36440">
    <property type="entry name" value="PUTATIVE (AFU_ORTHOLOGUE AFUA_8G07350)-RELATED"/>
    <property type="match status" value="1"/>
</dbReference>
<evidence type="ECO:0000313" key="2">
    <source>
        <dbReference type="EMBL" id="WTW60323.1"/>
    </source>
</evidence>
<dbReference type="InterPro" id="IPR011051">
    <property type="entry name" value="RmlC_Cupin_sf"/>
</dbReference>
<name>A0AAU2UZF0_9ACTN</name>
<dbReference type="Gene3D" id="2.60.120.10">
    <property type="entry name" value="Jelly Rolls"/>
    <property type="match status" value="1"/>
</dbReference>
<reference evidence="2" key="1">
    <citation type="submission" date="2022-10" db="EMBL/GenBank/DDBJ databases">
        <title>The complete genomes of actinobacterial strains from the NBC collection.</title>
        <authorList>
            <person name="Joergensen T.S."/>
            <person name="Alvarez Arevalo M."/>
            <person name="Sterndorff E.B."/>
            <person name="Faurdal D."/>
            <person name="Vuksanovic O."/>
            <person name="Mourched A.-S."/>
            <person name="Charusanti P."/>
            <person name="Shaw S."/>
            <person name="Blin K."/>
            <person name="Weber T."/>
        </authorList>
    </citation>
    <scope>NUCLEOTIDE SEQUENCE</scope>
    <source>
        <strain evidence="2">NBC_00003</strain>
    </source>
</reference>
<gene>
    <name evidence="2" type="ORF">OG549_06545</name>
</gene>
<dbReference type="InterPro" id="IPR053146">
    <property type="entry name" value="QDO-like"/>
</dbReference>
<dbReference type="EMBL" id="CP108318">
    <property type="protein sequence ID" value="WTW60323.1"/>
    <property type="molecule type" value="Genomic_DNA"/>
</dbReference>
<protein>
    <submittedName>
        <fullName evidence="2">Cupin domain-containing protein</fullName>
    </submittedName>
</protein>
<dbReference type="AlphaFoldDB" id="A0AAU2UZF0"/>
<dbReference type="InterPro" id="IPR014710">
    <property type="entry name" value="RmlC-like_jellyroll"/>
</dbReference>
<feature type="domain" description="Cupin type-1" evidence="1">
    <location>
        <begin position="17"/>
        <end position="133"/>
    </location>
</feature>
<organism evidence="2">
    <name type="scientific">Streptomyces sp. NBC_00003</name>
    <dbReference type="NCBI Taxonomy" id="2903608"/>
    <lineage>
        <taxon>Bacteria</taxon>
        <taxon>Bacillati</taxon>
        <taxon>Actinomycetota</taxon>
        <taxon>Actinomycetes</taxon>
        <taxon>Kitasatosporales</taxon>
        <taxon>Streptomycetaceae</taxon>
        <taxon>Streptomyces</taxon>
    </lineage>
</organism>
<proteinExistence type="predicted"/>